<evidence type="ECO:0000259" key="6">
    <source>
        <dbReference type="PROSITE" id="PS01124"/>
    </source>
</evidence>
<dbReference type="Pfam" id="PF12833">
    <property type="entry name" value="HTH_18"/>
    <property type="match status" value="1"/>
</dbReference>
<gene>
    <name evidence="7" type="ORF">GIW56_16755</name>
</gene>
<keyword evidence="2" id="KW-0805">Transcription regulation</keyword>
<keyword evidence="4" id="KW-0804">Transcription</keyword>
<evidence type="ECO:0000256" key="5">
    <source>
        <dbReference type="ARBA" id="ARBA00037345"/>
    </source>
</evidence>
<dbReference type="InterPro" id="IPR009057">
    <property type="entry name" value="Homeodomain-like_sf"/>
</dbReference>
<evidence type="ECO:0000256" key="1">
    <source>
        <dbReference type="ARBA" id="ARBA00004496"/>
    </source>
</evidence>
<evidence type="ECO:0000313" key="7">
    <source>
        <dbReference type="EMBL" id="MCF5108493.1"/>
    </source>
</evidence>
<dbReference type="InterPro" id="IPR018060">
    <property type="entry name" value="HTH_AraC"/>
</dbReference>
<dbReference type="Gene3D" id="1.10.10.60">
    <property type="entry name" value="Homeodomain-like"/>
    <property type="match status" value="1"/>
</dbReference>
<reference evidence="7 8" key="1">
    <citation type="submission" date="2019-11" db="EMBL/GenBank/DDBJ databases">
        <title>Epiphytic Pseudomonas syringae from cherry orchards.</title>
        <authorList>
            <person name="Hulin M.T."/>
        </authorList>
    </citation>
    <scope>NUCLEOTIDE SEQUENCE [LARGE SCALE GENOMIC DNA]</scope>
    <source>
        <strain evidence="7 8">PA-6-5B</strain>
    </source>
</reference>
<accession>A0ABS9F9Q9</accession>
<dbReference type="PROSITE" id="PS00041">
    <property type="entry name" value="HTH_ARAC_FAMILY_1"/>
    <property type="match status" value="1"/>
</dbReference>
<evidence type="ECO:0000256" key="2">
    <source>
        <dbReference type="ARBA" id="ARBA00023015"/>
    </source>
</evidence>
<evidence type="ECO:0000256" key="3">
    <source>
        <dbReference type="ARBA" id="ARBA00023125"/>
    </source>
</evidence>
<sequence length="311" mass="35262">MTMTQIESLSFTDASQHARSVHDWDQTYDQLSPGRFASRLRQLCSGPFQIFHEQLNRRIVQYGQSPAERMCFSIPLCTNSQGTQNCLAILNTHEEFMFHAPENTQIFAATFARDKVLSLAALNLSPRSYRQLTTAPSLQSPWQRTSELHQRIRQQLGQALDCTPQRFNEATAKLMEHSLLGGFLDLLGSVESAGKRRRPSVPARQTLVKMSQQIALASHDEPITILDLCQRLHVSRRALQYSFQTIADTNPVDYLRSVRLNAVRRRLAMSSPAEVSIGDAAAQWGFYHLSHFASQYKALFGELPSQTLRQR</sequence>
<proteinExistence type="predicted"/>
<name>A0ABS9F9Q9_9PSED</name>
<comment type="subcellular location">
    <subcellularLocation>
        <location evidence="1">Cytoplasm</location>
    </subcellularLocation>
</comment>
<dbReference type="EMBL" id="WKED01000029">
    <property type="protein sequence ID" value="MCF5108493.1"/>
    <property type="molecule type" value="Genomic_DNA"/>
</dbReference>
<keyword evidence="3" id="KW-0238">DNA-binding</keyword>
<dbReference type="PANTHER" id="PTHR46796:SF12">
    <property type="entry name" value="HTH-TYPE DNA-BINDING TRANSCRIPTIONAL ACTIVATOR EUTR"/>
    <property type="match status" value="1"/>
</dbReference>
<dbReference type="SMART" id="SM00342">
    <property type="entry name" value="HTH_ARAC"/>
    <property type="match status" value="1"/>
</dbReference>
<feature type="domain" description="HTH araC/xylS-type" evidence="6">
    <location>
        <begin position="204"/>
        <end position="310"/>
    </location>
</feature>
<dbReference type="SUPFAM" id="SSF46689">
    <property type="entry name" value="Homeodomain-like"/>
    <property type="match status" value="1"/>
</dbReference>
<dbReference type="InterPro" id="IPR018062">
    <property type="entry name" value="HTH_AraC-typ_CS"/>
</dbReference>
<comment type="function">
    <text evidence="5">Regulatory protein of the TOL plasmid xyl operons. XylS activates the xylXYZLTEGFJQKIH operon required for the degradation of toluene, m-xylene and p-xylene.</text>
</comment>
<comment type="caution">
    <text evidence="7">The sequence shown here is derived from an EMBL/GenBank/DDBJ whole genome shotgun (WGS) entry which is preliminary data.</text>
</comment>
<dbReference type="PROSITE" id="PS01124">
    <property type="entry name" value="HTH_ARAC_FAMILY_2"/>
    <property type="match status" value="1"/>
</dbReference>
<organism evidence="7 8">
    <name type="scientific">Pseudomonas gessardii</name>
    <dbReference type="NCBI Taxonomy" id="78544"/>
    <lineage>
        <taxon>Bacteria</taxon>
        <taxon>Pseudomonadati</taxon>
        <taxon>Pseudomonadota</taxon>
        <taxon>Gammaproteobacteria</taxon>
        <taxon>Pseudomonadales</taxon>
        <taxon>Pseudomonadaceae</taxon>
        <taxon>Pseudomonas</taxon>
    </lineage>
</organism>
<evidence type="ECO:0000256" key="4">
    <source>
        <dbReference type="ARBA" id="ARBA00023163"/>
    </source>
</evidence>
<dbReference type="Proteomes" id="UP000814003">
    <property type="component" value="Unassembled WGS sequence"/>
</dbReference>
<protein>
    <submittedName>
        <fullName evidence="7">Helix-turn-helix domain-containing protein</fullName>
    </submittedName>
</protein>
<evidence type="ECO:0000313" key="8">
    <source>
        <dbReference type="Proteomes" id="UP000814003"/>
    </source>
</evidence>
<dbReference type="InterPro" id="IPR050204">
    <property type="entry name" value="AraC_XylS_family_regulators"/>
</dbReference>
<dbReference type="PANTHER" id="PTHR46796">
    <property type="entry name" value="HTH-TYPE TRANSCRIPTIONAL ACTIVATOR RHAS-RELATED"/>
    <property type="match status" value="1"/>
</dbReference>
<keyword evidence="8" id="KW-1185">Reference proteome</keyword>